<name>A0ACC0PII7_RHOML</name>
<accession>A0ACC0PII7</accession>
<evidence type="ECO:0000313" key="2">
    <source>
        <dbReference type="Proteomes" id="UP001062846"/>
    </source>
</evidence>
<dbReference type="Proteomes" id="UP001062846">
    <property type="component" value="Chromosome 3"/>
</dbReference>
<evidence type="ECO:0000313" key="1">
    <source>
        <dbReference type="EMBL" id="KAI8564552.1"/>
    </source>
</evidence>
<reference evidence="1" key="1">
    <citation type="submission" date="2022-02" db="EMBL/GenBank/DDBJ databases">
        <title>Plant Genome Project.</title>
        <authorList>
            <person name="Zhang R.-G."/>
        </authorList>
    </citation>
    <scope>NUCLEOTIDE SEQUENCE</scope>
    <source>
        <strain evidence="1">AT1</strain>
    </source>
</reference>
<protein>
    <submittedName>
        <fullName evidence="1">Uncharacterized protein</fullName>
    </submittedName>
</protein>
<proteinExistence type="predicted"/>
<gene>
    <name evidence="1" type="ORF">RHMOL_Rhmol03G0190100</name>
</gene>
<sequence length="291" mass="32899">MGKKMAEIDCLELIRDALESNKYLSLCQIFYLRPRVFKKPDRVTTVVNSLCCLFKCTRSSLHVVADESCLVIGHVQYKQGGTTISCLAEGGTRRLIARTMGLITEMKDIGAQFILVVEKETVFQRLVEENLHIKVPCIIVTGGGQPGVATRLFVRRMRYELGLPTFALMDCDAFGIRLFSTYKYGLKTLSFDSGRLTIPDIKLLGLLPSQIKACGISEVAKLKMGENEIQNIEQLLKEEHVKINPRLEYELQKMLESGKKIELDALCFSQPFAYKTDVFVKEMIADNQWVD</sequence>
<dbReference type="EMBL" id="CM046390">
    <property type="protein sequence ID" value="KAI8564552.1"/>
    <property type="molecule type" value="Genomic_DNA"/>
</dbReference>
<organism evidence="1 2">
    <name type="scientific">Rhododendron molle</name>
    <name type="common">Chinese azalea</name>
    <name type="synonym">Azalea mollis</name>
    <dbReference type="NCBI Taxonomy" id="49168"/>
    <lineage>
        <taxon>Eukaryota</taxon>
        <taxon>Viridiplantae</taxon>
        <taxon>Streptophyta</taxon>
        <taxon>Embryophyta</taxon>
        <taxon>Tracheophyta</taxon>
        <taxon>Spermatophyta</taxon>
        <taxon>Magnoliopsida</taxon>
        <taxon>eudicotyledons</taxon>
        <taxon>Gunneridae</taxon>
        <taxon>Pentapetalae</taxon>
        <taxon>asterids</taxon>
        <taxon>Ericales</taxon>
        <taxon>Ericaceae</taxon>
        <taxon>Ericoideae</taxon>
        <taxon>Rhodoreae</taxon>
        <taxon>Rhododendron</taxon>
    </lineage>
</organism>
<comment type="caution">
    <text evidence="1">The sequence shown here is derived from an EMBL/GenBank/DDBJ whole genome shotgun (WGS) entry which is preliminary data.</text>
</comment>
<keyword evidence="2" id="KW-1185">Reference proteome</keyword>